<evidence type="ECO:0008006" key="18">
    <source>
        <dbReference type="Google" id="ProtNLM"/>
    </source>
</evidence>
<comment type="subcellular location">
    <subcellularLocation>
        <location evidence="1">Cell outer membrane</location>
        <topology evidence="1">Multi-pass membrane protein</topology>
    </subcellularLocation>
</comment>
<keyword evidence="4" id="KW-0410">Iron transport</keyword>
<evidence type="ECO:0000256" key="6">
    <source>
        <dbReference type="ARBA" id="ARBA00023004"/>
    </source>
</evidence>
<feature type="domain" description="TonB-dependent receptor-like beta-barrel" evidence="14">
    <location>
        <begin position="374"/>
        <end position="724"/>
    </location>
</feature>
<comment type="similarity">
    <text evidence="11">Belongs to the TonB-dependent receptor family.</text>
</comment>
<keyword evidence="3" id="KW-1134">Transmembrane beta strand</keyword>
<evidence type="ECO:0000313" key="16">
    <source>
        <dbReference type="EMBL" id="KIU26066.1"/>
    </source>
</evidence>
<evidence type="ECO:0000259" key="14">
    <source>
        <dbReference type="Pfam" id="PF00593"/>
    </source>
</evidence>
<dbReference type="GO" id="GO:0006826">
    <property type="term" value="P:iron ion transport"/>
    <property type="evidence" value="ECO:0007669"/>
    <property type="project" value="UniProtKB-KW"/>
</dbReference>
<comment type="caution">
    <text evidence="16">The sequence shown here is derived from an EMBL/GenBank/DDBJ whole genome shotgun (WGS) entry which is preliminary data.</text>
</comment>
<keyword evidence="13" id="KW-0732">Signal</keyword>
<dbReference type="PANTHER" id="PTHR32552:SF81">
    <property type="entry name" value="TONB-DEPENDENT OUTER MEMBRANE RECEPTOR"/>
    <property type="match status" value="1"/>
</dbReference>
<accession>A0A0D1MEC7</accession>
<keyword evidence="8 11" id="KW-0798">TonB box</keyword>
<keyword evidence="5" id="KW-0812">Transmembrane</keyword>
<reference evidence="16 17" key="1">
    <citation type="submission" date="2015-01" db="EMBL/GenBank/DDBJ databases">
        <title>Genome of Sphingomonas taxi strain 30a.</title>
        <authorList>
            <person name="Eevers N."/>
            <person name="Van Hamme J."/>
            <person name="Bottos E."/>
            <person name="Weyens N."/>
            <person name="Vangronsveld J."/>
        </authorList>
    </citation>
    <scope>NUCLEOTIDE SEQUENCE [LARGE SCALE GENOMIC DNA]</scope>
    <source>
        <strain evidence="16 17">30a</strain>
    </source>
</reference>
<feature type="region of interest" description="Disordered" evidence="12">
    <location>
        <begin position="335"/>
        <end position="354"/>
    </location>
</feature>
<feature type="signal peptide" evidence="13">
    <location>
        <begin position="1"/>
        <end position="18"/>
    </location>
</feature>
<evidence type="ECO:0000256" key="4">
    <source>
        <dbReference type="ARBA" id="ARBA00022496"/>
    </source>
</evidence>
<dbReference type="InterPro" id="IPR036942">
    <property type="entry name" value="Beta-barrel_TonB_sf"/>
</dbReference>
<dbReference type="PANTHER" id="PTHR32552">
    <property type="entry name" value="FERRICHROME IRON RECEPTOR-RELATED"/>
    <property type="match status" value="1"/>
</dbReference>
<keyword evidence="10" id="KW-0998">Cell outer membrane</keyword>
<dbReference type="Pfam" id="PF00593">
    <property type="entry name" value="TonB_dep_Rec_b-barrel"/>
    <property type="match status" value="1"/>
</dbReference>
<dbReference type="InterPro" id="IPR000531">
    <property type="entry name" value="Beta-barrel_TonB"/>
</dbReference>
<keyword evidence="7" id="KW-0406">Ion transport</keyword>
<evidence type="ECO:0000256" key="11">
    <source>
        <dbReference type="RuleBase" id="RU003357"/>
    </source>
</evidence>
<feature type="chain" id="PRO_5002233382" description="TonB-dependent receptor" evidence="13">
    <location>
        <begin position="19"/>
        <end position="762"/>
    </location>
</feature>
<evidence type="ECO:0000256" key="5">
    <source>
        <dbReference type="ARBA" id="ARBA00022692"/>
    </source>
</evidence>
<name>A0A0D1MEC7_9SPHN</name>
<evidence type="ECO:0000256" key="2">
    <source>
        <dbReference type="ARBA" id="ARBA00022448"/>
    </source>
</evidence>
<evidence type="ECO:0000256" key="12">
    <source>
        <dbReference type="SAM" id="MobiDB-lite"/>
    </source>
</evidence>
<evidence type="ECO:0000256" key="13">
    <source>
        <dbReference type="SAM" id="SignalP"/>
    </source>
</evidence>
<evidence type="ECO:0000256" key="1">
    <source>
        <dbReference type="ARBA" id="ARBA00004571"/>
    </source>
</evidence>
<dbReference type="EMBL" id="JXTP01000090">
    <property type="protein sequence ID" value="KIU26066.1"/>
    <property type="molecule type" value="Genomic_DNA"/>
</dbReference>
<dbReference type="SUPFAM" id="SSF56935">
    <property type="entry name" value="Porins"/>
    <property type="match status" value="1"/>
</dbReference>
<proteinExistence type="inferred from homology"/>
<dbReference type="GO" id="GO:0009279">
    <property type="term" value="C:cell outer membrane"/>
    <property type="evidence" value="ECO:0007669"/>
    <property type="project" value="UniProtKB-SubCell"/>
</dbReference>
<dbReference type="Proteomes" id="UP000033203">
    <property type="component" value="Unassembled WGS sequence"/>
</dbReference>
<organism evidence="16 17">
    <name type="scientific">Sphingomonas melonis</name>
    <dbReference type="NCBI Taxonomy" id="152682"/>
    <lineage>
        <taxon>Bacteria</taxon>
        <taxon>Pseudomonadati</taxon>
        <taxon>Pseudomonadota</taxon>
        <taxon>Alphaproteobacteria</taxon>
        <taxon>Sphingomonadales</taxon>
        <taxon>Sphingomonadaceae</taxon>
        <taxon>Sphingomonas</taxon>
    </lineage>
</organism>
<dbReference type="AlphaFoldDB" id="A0A0D1MEC7"/>
<feature type="compositionally biased region" description="Basic and acidic residues" evidence="12">
    <location>
        <begin position="335"/>
        <end position="350"/>
    </location>
</feature>
<feature type="domain" description="TonB-dependent receptor plug" evidence="15">
    <location>
        <begin position="144"/>
        <end position="228"/>
    </location>
</feature>
<dbReference type="Pfam" id="PF07715">
    <property type="entry name" value="Plug"/>
    <property type="match status" value="1"/>
</dbReference>
<evidence type="ECO:0000256" key="9">
    <source>
        <dbReference type="ARBA" id="ARBA00023136"/>
    </source>
</evidence>
<evidence type="ECO:0000259" key="15">
    <source>
        <dbReference type="Pfam" id="PF07715"/>
    </source>
</evidence>
<protein>
    <recommendedName>
        <fullName evidence="18">TonB-dependent receptor</fullName>
    </recommendedName>
</protein>
<dbReference type="Gene3D" id="3.55.50.30">
    <property type="match status" value="1"/>
</dbReference>
<keyword evidence="9 11" id="KW-0472">Membrane</keyword>
<dbReference type="InterPro" id="IPR039426">
    <property type="entry name" value="TonB-dep_rcpt-like"/>
</dbReference>
<evidence type="ECO:0000256" key="7">
    <source>
        <dbReference type="ARBA" id="ARBA00023065"/>
    </source>
</evidence>
<keyword evidence="2" id="KW-0813">Transport</keyword>
<sequence length="762" mass="79935">MWLLATAASVASASGAHAAERRFAIDVPAADLASALAALSLQTGASIGIDLRIEPARSRAVRGRHTIAEALAKMLGPTPYRAERMGPTVWRLVRRPTEPKREVAAAPTADIVVTARKLTEPLSRAAPAVSVYVPGSGAAAAGAHDVAAGIEGLAVTNLGPGRDRPFIRGVADSPFNGFTQTTVSVNVDDARVTYDAPEPGLRLVDVSRVEVLKGPQGPLYGTGALGGVYRIVPNKPSTDSFGATSDLAFSSVAGGLGAAASGVVNAPLLDGRAAVRLAAYGDVASGWIRNAGDPRTINDAVIYGGRIAVRALPASGWVVDASASGQRIAMRDSQYVDRGEEDLSRTDRLPEPSSSGFGLLGASVAGPVGRLRLNASTSQSWQTLDETFDVGAFGPALGSASARTYVDRRRHSVFDQEVRLTSAPGGSVEWTAGASYLKATTLARGSLEADGAQLPFAFLLHRVITEAALFADGSLLLAPRWRIGLGARLFRASTDDERSEDLNIATVARASVGVTPSASLTYAPSEGRTVYLRFGTAFRPGGLDPSNTRTGRYDSDEVRSLEMGARVQVAGGRLVLSGGGFHTRWAHIQSDYLLADGLVATRNAGDATILGFEAAADWHSGRLTLSAGAAGQRARLVSSVDGTDLPADRRLPTVPDATARIEARRRVRIPTGEAEIVVGGSYVGASRLSFDDGLDRRMGDFATVHAAVTARLAAVEVRLMLSNLLDVRADTFAFGNPFRVRSESQFTPLQPRAVILRVSRGF</sequence>
<gene>
    <name evidence="16" type="ORF">SR41_16760</name>
</gene>
<evidence type="ECO:0000256" key="10">
    <source>
        <dbReference type="ARBA" id="ARBA00023237"/>
    </source>
</evidence>
<dbReference type="Gene3D" id="2.40.170.20">
    <property type="entry name" value="TonB-dependent receptor, beta-barrel domain"/>
    <property type="match status" value="1"/>
</dbReference>
<evidence type="ECO:0000313" key="17">
    <source>
        <dbReference type="Proteomes" id="UP000033203"/>
    </source>
</evidence>
<dbReference type="PATRIC" id="fig|1549858.7.peg.3551"/>
<dbReference type="InterPro" id="IPR012910">
    <property type="entry name" value="Plug_dom"/>
</dbReference>
<keyword evidence="6" id="KW-0408">Iron</keyword>
<evidence type="ECO:0000256" key="8">
    <source>
        <dbReference type="ARBA" id="ARBA00023077"/>
    </source>
</evidence>
<evidence type="ECO:0000256" key="3">
    <source>
        <dbReference type="ARBA" id="ARBA00022452"/>
    </source>
</evidence>